<evidence type="ECO:0000256" key="2">
    <source>
        <dbReference type="ARBA" id="ARBA00022723"/>
    </source>
</evidence>
<name>A0ABS1CSS7_9PROT</name>
<dbReference type="PROSITE" id="PS51891">
    <property type="entry name" value="CENP_V_GFA"/>
    <property type="match status" value="1"/>
</dbReference>
<dbReference type="Pfam" id="PF04828">
    <property type="entry name" value="GFA"/>
    <property type="match status" value="1"/>
</dbReference>
<dbReference type="InterPro" id="IPR011057">
    <property type="entry name" value="Mss4-like_sf"/>
</dbReference>
<dbReference type="PANTHER" id="PTHR33337">
    <property type="entry name" value="GFA DOMAIN-CONTAINING PROTEIN"/>
    <property type="match status" value="1"/>
</dbReference>
<proteinExistence type="inferred from homology"/>
<dbReference type="Proteomes" id="UP000697995">
    <property type="component" value="Unassembled WGS sequence"/>
</dbReference>
<evidence type="ECO:0000256" key="4">
    <source>
        <dbReference type="ARBA" id="ARBA00023239"/>
    </source>
</evidence>
<gene>
    <name evidence="6" type="ORF">CKO45_03255</name>
</gene>
<dbReference type="PANTHER" id="PTHR33337:SF40">
    <property type="entry name" value="CENP-V_GFA DOMAIN-CONTAINING PROTEIN-RELATED"/>
    <property type="match status" value="1"/>
</dbReference>
<dbReference type="EMBL" id="NRSG01000013">
    <property type="protein sequence ID" value="MBK1657246.1"/>
    <property type="molecule type" value="Genomic_DNA"/>
</dbReference>
<dbReference type="RefSeq" id="WP_133219016.1">
    <property type="nucleotide sequence ID" value="NZ_SMOA01000025.1"/>
</dbReference>
<organism evidence="6 7">
    <name type="scientific">Paracraurococcus ruber</name>
    <dbReference type="NCBI Taxonomy" id="77675"/>
    <lineage>
        <taxon>Bacteria</taxon>
        <taxon>Pseudomonadati</taxon>
        <taxon>Pseudomonadota</taxon>
        <taxon>Alphaproteobacteria</taxon>
        <taxon>Acetobacterales</taxon>
        <taxon>Roseomonadaceae</taxon>
        <taxon>Paracraurococcus</taxon>
    </lineage>
</organism>
<dbReference type="SUPFAM" id="SSF51316">
    <property type="entry name" value="Mss4-like"/>
    <property type="match status" value="1"/>
</dbReference>
<evidence type="ECO:0000256" key="3">
    <source>
        <dbReference type="ARBA" id="ARBA00022833"/>
    </source>
</evidence>
<dbReference type="Gene3D" id="3.90.1590.10">
    <property type="entry name" value="glutathione-dependent formaldehyde- activating enzyme (gfa)"/>
    <property type="match status" value="1"/>
</dbReference>
<sequence>MPSYKGACFCGAVEIEVTGEPHGMGYCHCRSCRSWSAGPVNAFTLWSPEAVTVTKGEAQIGTFAKTDNSHRQYCTQCGGHLMTRHPPMNLVDVYAATIPDLPFKPGLHVFYAETVLPIRDGLPKFLDVPKEFGGSGEMATE</sequence>
<feature type="domain" description="CENP-V/GFA" evidence="5">
    <location>
        <begin position="4"/>
        <end position="120"/>
    </location>
</feature>
<comment type="caution">
    <text evidence="6">The sequence shown here is derived from an EMBL/GenBank/DDBJ whole genome shotgun (WGS) entry which is preliminary data.</text>
</comment>
<reference evidence="6 7" key="1">
    <citation type="journal article" date="2020" name="Microorganisms">
        <title>Osmotic Adaptation and Compatible Solute Biosynthesis of Phototrophic Bacteria as Revealed from Genome Analyses.</title>
        <authorList>
            <person name="Imhoff J.F."/>
            <person name="Rahn T."/>
            <person name="Kunzel S."/>
            <person name="Keller A."/>
            <person name="Neulinger S.C."/>
        </authorList>
    </citation>
    <scope>NUCLEOTIDE SEQUENCE [LARGE SCALE GENOMIC DNA]</scope>
    <source>
        <strain evidence="6 7">DSM 15382</strain>
    </source>
</reference>
<keyword evidence="2" id="KW-0479">Metal-binding</keyword>
<keyword evidence="7" id="KW-1185">Reference proteome</keyword>
<evidence type="ECO:0000259" key="5">
    <source>
        <dbReference type="PROSITE" id="PS51891"/>
    </source>
</evidence>
<dbReference type="InterPro" id="IPR006913">
    <property type="entry name" value="CENP-V/GFA"/>
</dbReference>
<accession>A0ABS1CSS7</accession>
<protein>
    <submittedName>
        <fullName evidence="6">Aldehyde-activating protein</fullName>
    </submittedName>
</protein>
<comment type="similarity">
    <text evidence="1">Belongs to the Gfa family.</text>
</comment>
<evidence type="ECO:0000313" key="7">
    <source>
        <dbReference type="Proteomes" id="UP000697995"/>
    </source>
</evidence>
<evidence type="ECO:0000256" key="1">
    <source>
        <dbReference type="ARBA" id="ARBA00005495"/>
    </source>
</evidence>
<keyword evidence="3" id="KW-0862">Zinc</keyword>
<evidence type="ECO:0000313" key="6">
    <source>
        <dbReference type="EMBL" id="MBK1657246.1"/>
    </source>
</evidence>
<keyword evidence="4" id="KW-0456">Lyase</keyword>